<evidence type="ECO:0000313" key="3">
    <source>
        <dbReference type="Proteomes" id="UP000249493"/>
    </source>
</evidence>
<evidence type="ECO:0000313" key="2">
    <source>
        <dbReference type="EMBL" id="RAI63162.1"/>
    </source>
</evidence>
<dbReference type="RefSeq" id="WP_111288783.1">
    <property type="nucleotide sequence ID" value="NZ_QLIN01000019.1"/>
</dbReference>
<gene>
    <name evidence="2" type="ORF">DOZ80_29135</name>
</gene>
<protein>
    <recommendedName>
        <fullName evidence="4">DUF4189 domain-containing protein</fullName>
    </recommendedName>
</protein>
<keyword evidence="1" id="KW-0732">Signal</keyword>
<name>A0A327MLI7_PSEFL</name>
<feature type="signal peptide" evidence="1">
    <location>
        <begin position="1"/>
        <end position="26"/>
    </location>
</feature>
<proteinExistence type="predicted"/>
<organism evidence="2 3">
    <name type="scientific">Pseudomonas fluorescens</name>
    <dbReference type="NCBI Taxonomy" id="294"/>
    <lineage>
        <taxon>Bacteria</taxon>
        <taxon>Pseudomonadati</taxon>
        <taxon>Pseudomonadota</taxon>
        <taxon>Gammaproteobacteria</taxon>
        <taxon>Pseudomonadales</taxon>
        <taxon>Pseudomonadaceae</taxon>
        <taxon>Pseudomonas</taxon>
    </lineage>
</organism>
<dbReference type="AlphaFoldDB" id="A0A327MLI7"/>
<feature type="chain" id="PRO_5016438215" description="DUF4189 domain-containing protein" evidence="1">
    <location>
        <begin position="27"/>
        <end position="107"/>
    </location>
</feature>
<dbReference type="Proteomes" id="UP000249493">
    <property type="component" value="Unassembled WGS sequence"/>
</dbReference>
<dbReference type="PROSITE" id="PS51257">
    <property type="entry name" value="PROKAR_LIPOPROTEIN"/>
    <property type="match status" value="1"/>
</dbReference>
<accession>A0A327MLI7</accession>
<dbReference type="EMBL" id="QLIN01000019">
    <property type="protein sequence ID" value="RAI63162.1"/>
    <property type="molecule type" value="Genomic_DNA"/>
</dbReference>
<evidence type="ECO:0008006" key="4">
    <source>
        <dbReference type="Google" id="ProtNLM"/>
    </source>
</evidence>
<comment type="caution">
    <text evidence="2">The sequence shown here is derived from an EMBL/GenBank/DDBJ whole genome shotgun (WGS) entry which is preliminary data.</text>
</comment>
<reference evidence="2 3" key="1">
    <citation type="submission" date="2018-06" db="EMBL/GenBank/DDBJ databases">
        <authorList>
            <person name="Zhirakovskaya E."/>
        </authorList>
    </citation>
    <scope>NUCLEOTIDE SEQUENCE [LARGE SCALE GENOMIC DNA]</scope>
    <source>
        <strain evidence="2 3">LY3</strain>
    </source>
</reference>
<sequence>MTGQTARRRSSWILFSLLAASLALLAGCSGKTSTATATATARGQVPASNIGSVCFAKALPTVGEGGLAWGDTLAIARQKSLSNCIRYAGRSGGTPGTCKVVFSECKH</sequence>
<evidence type="ECO:0000256" key="1">
    <source>
        <dbReference type="SAM" id="SignalP"/>
    </source>
</evidence>